<evidence type="ECO:0000256" key="2">
    <source>
        <dbReference type="ARBA" id="ARBA00022741"/>
    </source>
</evidence>
<feature type="domain" description="ABC transporter" evidence="4">
    <location>
        <begin position="18"/>
        <end position="237"/>
    </location>
</feature>
<proteinExistence type="predicted"/>
<accession>A0ABN0V0X6</accession>
<dbReference type="SMART" id="SM00382">
    <property type="entry name" value="AAA"/>
    <property type="match status" value="1"/>
</dbReference>
<dbReference type="PROSITE" id="PS50893">
    <property type="entry name" value="ABC_TRANSPORTER_2"/>
    <property type="match status" value="1"/>
</dbReference>
<dbReference type="PANTHER" id="PTHR42939:SF1">
    <property type="entry name" value="ABC TRANSPORTER ATP-BINDING PROTEIN ALBC-RELATED"/>
    <property type="match status" value="1"/>
</dbReference>
<dbReference type="SUPFAM" id="SSF52540">
    <property type="entry name" value="P-loop containing nucleoside triphosphate hydrolases"/>
    <property type="match status" value="1"/>
</dbReference>
<dbReference type="Pfam" id="PF00005">
    <property type="entry name" value="ABC_tran"/>
    <property type="match status" value="1"/>
</dbReference>
<dbReference type="InterPro" id="IPR027417">
    <property type="entry name" value="P-loop_NTPase"/>
</dbReference>
<evidence type="ECO:0000256" key="3">
    <source>
        <dbReference type="ARBA" id="ARBA00022840"/>
    </source>
</evidence>
<keyword evidence="3" id="KW-0067">ATP-binding</keyword>
<keyword evidence="6" id="KW-1185">Reference proteome</keyword>
<evidence type="ECO:0000313" key="6">
    <source>
        <dbReference type="Proteomes" id="UP001500967"/>
    </source>
</evidence>
<dbReference type="Gene3D" id="3.40.50.300">
    <property type="entry name" value="P-loop containing nucleotide triphosphate hydrolases"/>
    <property type="match status" value="1"/>
</dbReference>
<evidence type="ECO:0000313" key="5">
    <source>
        <dbReference type="EMBL" id="GAA0269702.1"/>
    </source>
</evidence>
<dbReference type="InterPro" id="IPR003593">
    <property type="entry name" value="AAA+_ATPase"/>
</dbReference>
<comment type="caution">
    <text evidence="5">The sequence shown here is derived from an EMBL/GenBank/DDBJ whole genome shotgun (WGS) entry which is preliminary data.</text>
</comment>
<sequence>MRPTASFVCVPSLTVTGLALQNVSVRFGRRDPWVLTGVNGVLPRGTVTAVTGRNGAGKTTLLRVLAGVLAPSRGEVVGRPAIVGWVPERFPAEQSWTTRQYLTNVGRVRGRTLGAAVIDAWAERLHLTPFLDTRLTELSKGTAQKVGLVQALVVRPDLLVLDEPWEGLDAATRTELPVLVREVTAAGGVVVVSDHRGELAGLRPDAEWCLADGRLTARATSREAQVIEVVVDAEEVAAVVAWLRAGGHVVRSVEAAR</sequence>
<dbReference type="PANTHER" id="PTHR42939">
    <property type="entry name" value="ABC TRANSPORTER ATP-BINDING PROTEIN ALBC-RELATED"/>
    <property type="match status" value="1"/>
</dbReference>
<dbReference type="InterPro" id="IPR051782">
    <property type="entry name" value="ABC_Transporter_VariousFunc"/>
</dbReference>
<dbReference type="Proteomes" id="UP001500967">
    <property type="component" value="Unassembled WGS sequence"/>
</dbReference>
<keyword evidence="2" id="KW-0547">Nucleotide-binding</keyword>
<gene>
    <name evidence="5" type="ORF">GCM10009539_66070</name>
</gene>
<organism evidence="5 6">
    <name type="scientific">Cryptosporangium japonicum</name>
    <dbReference type="NCBI Taxonomy" id="80872"/>
    <lineage>
        <taxon>Bacteria</taxon>
        <taxon>Bacillati</taxon>
        <taxon>Actinomycetota</taxon>
        <taxon>Actinomycetes</taxon>
        <taxon>Cryptosporangiales</taxon>
        <taxon>Cryptosporangiaceae</taxon>
        <taxon>Cryptosporangium</taxon>
    </lineage>
</organism>
<name>A0ABN0V0X6_9ACTN</name>
<keyword evidence="1" id="KW-0813">Transport</keyword>
<dbReference type="InterPro" id="IPR003439">
    <property type="entry name" value="ABC_transporter-like_ATP-bd"/>
</dbReference>
<evidence type="ECO:0000259" key="4">
    <source>
        <dbReference type="PROSITE" id="PS50893"/>
    </source>
</evidence>
<evidence type="ECO:0000256" key="1">
    <source>
        <dbReference type="ARBA" id="ARBA00022448"/>
    </source>
</evidence>
<reference evidence="5 6" key="1">
    <citation type="journal article" date="2019" name="Int. J. Syst. Evol. Microbiol.">
        <title>The Global Catalogue of Microorganisms (GCM) 10K type strain sequencing project: providing services to taxonomists for standard genome sequencing and annotation.</title>
        <authorList>
            <consortium name="The Broad Institute Genomics Platform"/>
            <consortium name="The Broad Institute Genome Sequencing Center for Infectious Disease"/>
            <person name="Wu L."/>
            <person name="Ma J."/>
        </authorList>
    </citation>
    <scope>NUCLEOTIDE SEQUENCE [LARGE SCALE GENOMIC DNA]</scope>
    <source>
        <strain evidence="5 6">JCM 10425</strain>
    </source>
</reference>
<dbReference type="EMBL" id="BAAAGX010000028">
    <property type="protein sequence ID" value="GAA0269702.1"/>
    <property type="molecule type" value="Genomic_DNA"/>
</dbReference>
<protein>
    <recommendedName>
        <fullName evidence="4">ABC transporter domain-containing protein</fullName>
    </recommendedName>
</protein>